<keyword evidence="2 10" id="KW-0479">Metal-binding</keyword>
<evidence type="ECO:0000256" key="3">
    <source>
        <dbReference type="ARBA" id="ARBA00022737"/>
    </source>
</evidence>
<dbReference type="SMART" id="SM00868">
    <property type="entry name" value="zf-AD"/>
    <property type="match status" value="1"/>
</dbReference>
<keyword evidence="7" id="KW-0804">Transcription</keyword>
<feature type="domain" description="C2H2-type" evidence="11">
    <location>
        <begin position="422"/>
        <end position="450"/>
    </location>
</feature>
<proteinExistence type="predicted"/>
<feature type="binding site" evidence="10">
    <location>
        <position position="48"/>
    </location>
    <ligand>
        <name>Zn(2+)</name>
        <dbReference type="ChEBI" id="CHEBI:29105"/>
    </ligand>
</feature>
<dbReference type="GO" id="GO:0005634">
    <property type="term" value="C:nucleus"/>
    <property type="evidence" value="ECO:0007669"/>
    <property type="project" value="UniProtKB-SubCell"/>
</dbReference>
<dbReference type="InterPro" id="IPR036236">
    <property type="entry name" value="Znf_C2H2_sf"/>
</dbReference>
<dbReference type="InterPro" id="IPR013087">
    <property type="entry name" value="Znf_C2H2_type"/>
</dbReference>
<evidence type="ECO:0000256" key="2">
    <source>
        <dbReference type="ARBA" id="ARBA00022723"/>
    </source>
</evidence>
<evidence type="ECO:0000259" key="12">
    <source>
        <dbReference type="PROSITE" id="PS51915"/>
    </source>
</evidence>
<keyword evidence="3" id="KW-0677">Repeat</keyword>
<dbReference type="PROSITE" id="PS51915">
    <property type="entry name" value="ZAD"/>
    <property type="match status" value="1"/>
</dbReference>
<feature type="domain" description="C2H2-type" evidence="11">
    <location>
        <begin position="478"/>
        <end position="505"/>
    </location>
</feature>
<evidence type="ECO:0000256" key="1">
    <source>
        <dbReference type="ARBA" id="ARBA00004123"/>
    </source>
</evidence>
<feature type="binding site" evidence="10">
    <location>
        <position position="4"/>
    </location>
    <ligand>
        <name>Zn(2+)</name>
        <dbReference type="ChEBI" id="CHEBI:29105"/>
    </ligand>
</feature>
<dbReference type="VEuPathDB" id="VectorBase:ADAR2_009850"/>
<dbReference type="VEuPathDB" id="VectorBase:ADAC004425"/>
<evidence type="ECO:0000256" key="7">
    <source>
        <dbReference type="ARBA" id="ARBA00023163"/>
    </source>
</evidence>
<dbReference type="Gene3D" id="3.30.160.60">
    <property type="entry name" value="Classic Zinc Finger"/>
    <property type="match status" value="4"/>
</dbReference>
<name>A0A2M4CJ42_ANODA</name>
<evidence type="ECO:0000256" key="9">
    <source>
        <dbReference type="PROSITE-ProRule" id="PRU00042"/>
    </source>
</evidence>
<dbReference type="GO" id="GO:0008270">
    <property type="term" value="F:zinc ion binding"/>
    <property type="evidence" value="ECO:0007669"/>
    <property type="project" value="UniProtKB-UniRule"/>
</dbReference>
<dbReference type="SUPFAM" id="SSF57667">
    <property type="entry name" value="beta-beta-alpha zinc fingers"/>
    <property type="match status" value="3"/>
</dbReference>
<evidence type="ECO:0000256" key="4">
    <source>
        <dbReference type="ARBA" id="ARBA00022771"/>
    </source>
</evidence>
<protein>
    <submittedName>
        <fullName evidence="13">Putative c2h2-type zn-finger protein</fullName>
    </submittedName>
</protein>
<dbReference type="Pfam" id="PF07776">
    <property type="entry name" value="zf-AD"/>
    <property type="match status" value="1"/>
</dbReference>
<keyword evidence="4 9" id="KW-0863">Zinc-finger</keyword>
<evidence type="ECO:0000256" key="10">
    <source>
        <dbReference type="PROSITE-ProRule" id="PRU01263"/>
    </source>
</evidence>
<keyword evidence="8" id="KW-0539">Nucleus</keyword>
<dbReference type="InterPro" id="IPR012934">
    <property type="entry name" value="Znf_AD"/>
</dbReference>
<dbReference type="EMBL" id="GGFL01001188">
    <property type="protein sequence ID" value="MBW65366.1"/>
    <property type="molecule type" value="Transcribed_RNA"/>
</dbReference>
<dbReference type="PANTHER" id="PTHR47772:SF13">
    <property type="entry name" value="GASTRULA ZINC FINGER PROTEIN XLCGF49.1-LIKE-RELATED"/>
    <property type="match status" value="1"/>
</dbReference>
<evidence type="ECO:0000256" key="5">
    <source>
        <dbReference type="ARBA" id="ARBA00022833"/>
    </source>
</evidence>
<feature type="binding site" evidence="10">
    <location>
        <position position="7"/>
    </location>
    <ligand>
        <name>Zn(2+)</name>
        <dbReference type="ChEBI" id="CHEBI:29105"/>
    </ligand>
</feature>
<dbReference type="PROSITE" id="PS50157">
    <property type="entry name" value="ZINC_FINGER_C2H2_2"/>
    <property type="match status" value="4"/>
</dbReference>
<dbReference type="InterPro" id="IPR050636">
    <property type="entry name" value="C2H2-ZF_domain-containing"/>
</dbReference>
<evidence type="ECO:0000256" key="8">
    <source>
        <dbReference type="ARBA" id="ARBA00023242"/>
    </source>
</evidence>
<feature type="binding site" evidence="10">
    <location>
        <position position="51"/>
    </location>
    <ligand>
        <name>Zn(2+)</name>
        <dbReference type="ChEBI" id="CHEBI:29105"/>
    </ligand>
</feature>
<evidence type="ECO:0000256" key="6">
    <source>
        <dbReference type="ARBA" id="ARBA00023015"/>
    </source>
</evidence>
<accession>A0A2M4CJ42</accession>
<dbReference type="Pfam" id="PF00096">
    <property type="entry name" value="zf-C2H2"/>
    <property type="match status" value="2"/>
</dbReference>
<feature type="domain" description="C2H2-type" evidence="11">
    <location>
        <begin position="506"/>
        <end position="533"/>
    </location>
</feature>
<keyword evidence="6" id="KW-0805">Transcription regulation</keyword>
<organism evidence="13">
    <name type="scientific">Anopheles darlingi</name>
    <name type="common">Mosquito</name>
    <dbReference type="NCBI Taxonomy" id="43151"/>
    <lineage>
        <taxon>Eukaryota</taxon>
        <taxon>Metazoa</taxon>
        <taxon>Ecdysozoa</taxon>
        <taxon>Arthropoda</taxon>
        <taxon>Hexapoda</taxon>
        <taxon>Insecta</taxon>
        <taxon>Pterygota</taxon>
        <taxon>Neoptera</taxon>
        <taxon>Endopterygota</taxon>
        <taxon>Diptera</taxon>
        <taxon>Nematocera</taxon>
        <taxon>Culicoidea</taxon>
        <taxon>Culicidae</taxon>
        <taxon>Anophelinae</taxon>
        <taxon>Anopheles</taxon>
    </lineage>
</organism>
<dbReference type="AlphaFoldDB" id="A0A2M4CJ42"/>
<feature type="domain" description="C2H2-type" evidence="11">
    <location>
        <begin position="450"/>
        <end position="477"/>
    </location>
</feature>
<evidence type="ECO:0000313" key="13">
    <source>
        <dbReference type="EMBL" id="MBW65366.1"/>
    </source>
</evidence>
<dbReference type="PANTHER" id="PTHR47772">
    <property type="entry name" value="ZINC FINGER PROTEIN 200"/>
    <property type="match status" value="1"/>
</dbReference>
<sequence>MEICRLCMEDTTLDRFSDLDDENIYDKIYDCLKIEVNPDDQILPSTICWSCAKMVRKFYRFRRECWKTQRLLLIQLRREQSVKISNISKPLPLSLRDGRSTMAEIMRQRCLALPKRAKQEMMIEIKEISPPPSPTLPIKPLEAAQQYRKEMLEEGDVDSEINEQEDISISRGEELSMWHEDEPTLIASACQQSDCETQNVSPIPESEGSEIVDDSEKCDLGMEDIEIPEDVSLKTSEQENYGNTHPDTTVNHENLLPDTKVPDKHEKMLLDTTAMENLENMQPVQMEKECDETLLQDHFDVEKEVNLRIEASTAFPEYEEEYLESDTCDYDSAAAKEEIMNQSEEAVPTRGKAMTGKALYQSLLMKCTICDKEIERNRMEGHINKHKGIRPYQCGTDGCTAAFHCKHARRLHIRCRHGNDTFPCDICGKVYKARRDLLGHKRETHGEPKFECDICHKKFTTRSRLKQHRNYHVGERHHACPVCPSRFFNKFQLRVHARVHTGAKPFACRICSKYFTYRHLAKEHIVRHHGIHQSLDKEWIIEYPEEELKNEPETKAN</sequence>
<dbReference type="SUPFAM" id="SSF57716">
    <property type="entry name" value="Glucocorticoid receptor-like (DNA-binding domain)"/>
    <property type="match status" value="1"/>
</dbReference>
<comment type="subcellular location">
    <subcellularLocation>
        <location evidence="1">Nucleus</location>
    </subcellularLocation>
</comment>
<keyword evidence="5 10" id="KW-0862">Zinc</keyword>
<dbReference type="Gene3D" id="3.40.1800.20">
    <property type="match status" value="1"/>
</dbReference>
<feature type="domain" description="ZAD" evidence="12">
    <location>
        <begin position="2"/>
        <end position="75"/>
    </location>
</feature>
<dbReference type="PROSITE" id="PS00028">
    <property type="entry name" value="ZINC_FINGER_C2H2_1"/>
    <property type="match status" value="4"/>
</dbReference>
<reference evidence="13" key="1">
    <citation type="submission" date="2018-01" db="EMBL/GenBank/DDBJ databases">
        <title>An insight into the sialome of Amazonian anophelines.</title>
        <authorList>
            <person name="Ribeiro J.M."/>
            <person name="Scarpassa V."/>
            <person name="Calvo E."/>
        </authorList>
    </citation>
    <scope>NUCLEOTIDE SEQUENCE</scope>
</reference>
<dbReference type="SMART" id="SM00355">
    <property type="entry name" value="ZnF_C2H2"/>
    <property type="match status" value="6"/>
</dbReference>
<evidence type="ECO:0000259" key="11">
    <source>
        <dbReference type="PROSITE" id="PS50157"/>
    </source>
</evidence>